<gene>
    <name evidence="2" type="ORF">C7B77_07860</name>
</gene>
<sequence>MSEERFDRLESQLAQIIQAIGTMQQNMATKQDLALVGQEITALEQNMATKQDLALVRQEIAALQNNLNALREDVVSLRYRIDSVEGAVSIVIRNTFTAHQNFGIFIT</sequence>
<dbReference type="EMBL" id="PVWO01000070">
    <property type="protein sequence ID" value="PSB57586.1"/>
    <property type="molecule type" value="Genomic_DNA"/>
</dbReference>
<evidence type="ECO:0000256" key="1">
    <source>
        <dbReference type="SAM" id="Coils"/>
    </source>
</evidence>
<evidence type="ECO:0000313" key="2">
    <source>
        <dbReference type="EMBL" id="PSB57586.1"/>
    </source>
</evidence>
<dbReference type="Gene3D" id="1.20.58.130">
    <property type="match status" value="1"/>
</dbReference>
<keyword evidence="3" id="KW-1185">Reference proteome</keyword>
<organism evidence="2 3">
    <name type="scientific">Chamaesiphon polymorphus CCALA 037</name>
    <dbReference type="NCBI Taxonomy" id="2107692"/>
    <lineage>
        <taxon>Bacteria</taxon>
        <taxon>Bacillati</taxon>
        <taxon>Cyanobacteriota</taxon>
        <taxon>Cyanophyceae</taxon>
        <taxon>Gomontiellales</taxon>
        <taxon>Chamaesiphonaceae</taxon>
        <taxon>Chamaesiphon</taxon>
    </lineage>
</organism>
<comment type="caution">
    <text evidence="2">The sequence shown here is derived from an EMBL/GenBank/DDBJ whole genome shotgun (WGS) entry which is preliminary data.</text>
</comment>
<proteinExistence type="predicted"/>
<feature type="coiled-coil region" evidence="1">
    <location>
        <begin position="46"/>
        <end position="80"/>
    </location>
</feature>
<keyword evidence="1" id="KW-0175">Coiled coil</keyword>
<reference evidence="2 3" key="1">
    <citation type="submission" date="2018-03" db="EMBL/GenBank/DDBJ databases">
        <title>The ancient ancestry and fast evolution of plastids.</title>
        <authorList>
            <person name="Moore K.R."/>
            <person name="Magnabosco C."/>
            <person name="Momper L."/>
            <person name="Gold D.A."/>
            <person name="Bosak T."/>
            <person name="Fournier G.P."/>
        </authorList>
    </citation>
    <scope>NUCLEOTIDE SEQUENCE [LARGE SCALE GENOMIC DNA]</scope>
    <source>
        <strain evidence="2 3">CCALA 037</strain>
    </source>
</reference>
<dbReference type="AlphaFoldDB" id="A0A2T1GIL4"/>
<dbReference type="RefSeq" id="WP_106302465.1">
    <property type="nucleotide sequence ID" value="NZ_PVWO01000070.1"/>
</dbReference>
<dbReference type="OrthoDB" id="1683308at2"/>
<evidence type="ECO:0000313" key="3">
    <source>
        <dbReference type="Proteomes" id="UP000238937"/>
    </source>
</evidence>
<protein>
    <submittedName>
        <fullName evidence="2">Uncharacterized protein</fullName>
    </submittedName>
</protein>
<accession>A0A2T1GIL4</accession>
<dbReference type="Proteomes" id="UP000238937">
    <property type="component" value="Unassembled WGS sequence"/>
</dbReference>
<name>A0A2T1GIL4_9CYAN</name>